<proteinExistence type="predicted"/>
<keyword evidence="2" id="KW-1185">Reference proteome</keyword>
<dbReference type="AlphaFoldDB" id="A0A8X6FTZ8"/>
<evidence type="ECO:0000313" key="1">
    <source>
        <dbReference type="EMBL" id="GFQ89152.1"/>
    </source>
</evidence>
<protein>
    <submittedName>
        <fullName evidence="1">Uncharacterized protein</fullName>
    </submittedName>
</protein>
<evidence type="ECO:0000313" key="2">
    <source>
        <dbReference type="Proteomes" id="UP000887116"/>
    </source>
</evidence>
<gene>
    <name evidence="1" type="ORF">TNCT_27381</name>
</gene>
<organism evidence="1 2">
    <name type="scientific">Trichonephila clavata</name>
    <name type="common">Joro spider</name>
    <name type="synonym">Nephila clavata</name>
    <dbReference type="NCBI Taxonomy" id="2740835"/>
    <lineage>
        <taxon>Eukaryota</taxon>
        <taxon>Metazoa</taxon>
        <taxon>Ecdysozoa</taxon>
        <taxon>Arthropoda</taxon>
        <taxon>Chelicerata</taxon>
        <taxon>Arachnida</taxon>
        <taxon>Araneae</taxon>
        <taxon>Araneomorphae</taxon>
        <taxon>Entelegynae</taxon>
        <taxon>Araneoidea</taxon>
        <taxon>Nephilidae</taxon>
        <taxon>Trichonephila</taxon>
    </lineage>
</organism>
<dbReference type="Proteomes" id="UP000887116">
    <property type="component" value="Unassembled WGS sequence"/>
</dbReference>
<sequence length="114" mass="12620">MPLELVAQSSDLHPYSYTLVFQNIHFIEECLVTTPAASILAQSARTVLVMAYCSICPGRLTPPSINYKMFNNVVIALMAVSPKNCNKKKHEGVTFDKNNGSEKFGSLNIWLAIN</sequence>
<dbReference type="EMBL" id="BMAO01013491">
    <property type="protein sequence ID" value="GFQ89152.1"/>
    <property type="molecule type" value="Genomic_DNA"/>
</dbReference>
<reference evidence="1" key="1">
    <citation type="submission" date="2020-07" db="EMBL/GenBank/DDBJ databases">
        <title>Multicomponent nature underlies the extraordinary mechanical properties of spider dragline silk.</title>
        <authorList>
            <person name="Kono N."/>
            <person name="Nakamura H."/>
            <person name="Mori M."/>
            <person name="Yoshida Y."/>
            <person name="Ohtoshi R."/>
            <person name="Malay A.D."/>
            <person name="Moran D.A.P."/>
            <person name="Tomita M."/>
            <person name="Numata K."/>
            <person name="Arakawa K."/>
        </authorList>
    </citation>
    <scope>NUCLEOTIDE SEQUENCE</scope>
</reference>
<name>A0A8X6FTZ8_TRICU</name>
<accession>A0A8X6FTZ8</accession>
<comment type="caution">
    <text evidence="1">The sequence shown here is derived from an EMBL/GenBank/DDBJ whole genome shotgun (WGS) entry which is preliminary data.</text>
</comment>